<gene>
    <name evidence="2" type="ORF">NKR19_g7995</name>
</gene>
<reference evidence="2" key="1">
    <citation type="submission" date="2022-07" db="EMBL/GenBank/DDBJ databases">
        <title>Fungi with potential for degradation of polypropylene.</title>
        <authorList>
            <person name="Gostincar C."/>
        </authorList>
    </citation>
    <scope>NUCLEOTIDE SEQUENCE</scope>
    <source>
        <strain evidence="2">EXF-13287</strain>
    </source>
</reference>
<evidence type="ECO:0000313" key="3">
    <source>
        <dbReference type="Proteomes" id="UP001174691"/>
    </source>
</evidence>
<name>A0AA38VKZ1_9PEZI</name>
<sequence length="201" mass="23010">MVAAKEQWNEWRDVADWVIVSEGGHNTAPHTDSHGLSTWITVQEGLFGFGWLSKPTQEAHDAWNTNPQEFTGGSWRFTVLSPGKTVFFPSGTVHFVFRQRHGQTLALGGHVLQWNGVERWITVVREQMRSPDITNEDVAWSAPKYVRVIADLIERRVNNGRAAELGGQEVVDRFIRQVEDFEKDLKESKAYSKPPKKKKRR</sequence>
<dbReference type="Proteomes" id="UP001174691">
    <property type="component" value="Unassembled WGS sequence"/>
</dbReference>
<evidence type="ECO:0000259" key="1">
    <source>
        <dbReference type="PROSITE" id="PS51184"/>
    </source>
</evidence>
<dbReference type="AlphaFoldDB" id="A0AA38VKZ1"/>
<keyword evidence="3" id="KW-1185">Reference proteome</keyword>
<proteinExistence type="predicted"/>
<dbReference type="InterPro" id="IPR003347">
    <property type="entry name" value="JmjC_dom"/>
</dbReference>
<comment type="caution">
    <text evidence="2">The sequence shown here is derived from an EMBL/GenBank/DDBJ whole genome shotgun (WGS) entry which is preliminary data.</text>
</comment>
<organism evidence="2 3">
    <name type="scientific">Coniochaeta hoffmannii</name>
    <dbReference type="NCBI Taxonomy" id="91930"/>
    <lineage>
        <taxon>Eukaryota</taxon>
        <taxon>Fungi</taxon>
        <taxon>Dikarya</taxon>
        <taxon>Ascomycota</taxon>
        <taxon>Pezizomycotina</taxon>
        <taxon>Sordariomycetes</taxon>
        <taxon>Sordariomycetidae</taxon>
        <taxon>Coniochaetales</taxon>
        <taxon>Coniochaetaceae</taxon>
        <taxon>Coniochaeta</taxon>
    </lineage>
</organism>
<evidence type="ECO:0000313" key="2">
    <source>
        <dbReference type="EMBL" id="KAJ9138019.1"/>
    </source>
</evidence>
<dbReference type="Gene3D" id="2.60.120.650">
    <property type="entry name" value="Cupin"/>
    <property type="match status" value="1"/>
</dbReference>
<protein>
    <recommendedName>
        <fullName evidence="1">JmjC domain-containing protein</fullName>
    </recommendedName>
</protein>
<accession>A0AA38VKZ1</accession>
<dbReference type="PROSITE" id="PS51184">
    <property type="entry name" value="JMJC"/>
    <property type="match status" value="1"/>
</dbReference>
<dbReference type="SUPFAM" id="SSF51197">
    <property type="entry name" value="Clavaminate synthase-like"/>
    <property type="match status" value="1"/>
</dbReference>
<dbReference type="EMBL" id="JANBVN010000151">
    <property type="protein sequence ID" value="KAJ9138019.1"/>
    <property type="molecule type" value="Genomic_DNA"/>
</dbReference>
<feature type="domain" description="JmjC" evidence="1">
    <location>
        <begin position="1"/>
        <end position="128"/>
    </location>
</feature>